<dbReference type="GO" id="GO:0032979">
    <property type="term" value="P:protein insertion into mitochondrial inner membrane from matrix"/>
    <property type="evidence" value="ECO:0007669"/>
    <property type="project" value="InterPro"/>
</dbReference>
<dbReference type="OrthoDB" id="19619at2759"/>
<keyword evidence="2" id="KW-1185">Reference proteome</keyword>
<dbReference type="Pfam" id="PF07961">
    <property type="entry name" value="MBA1"/>
    <property type="match status" value="1"/>
</dbReference>
<dbReference type="EMBL" id="BSXU01001555">
    <property type="protein sequence ID" value="GMG28712.1"/>
    <property type="molecule type" value="Genomic_DNA"/>
</dbReference>
<dbReference type="GO" id="GO:0005743">
    <property type="term" value="C:mitochondrial inner membrane"/>
    <property type="evidence" value="ECO:0007669"/>
    <property type="project" value="InterPro"/>
</dbReference>
<reference evidence="1" key="1">
    <citation type="submission" date="2023-04" db="EMBL/GenBank/DDBJ databases">
        <title>Ambrosiozyma monospora NBRC 1965.</title>
        <authorList>
            <person name="Ichikawa N."/>
            <person name="Sato H."/>
            <person name="Tonouchi N."/>
        </authorList>
    </citation>
    <scope>NUCLEOTIDE SEQUENCE</scope>
    <source>
        <strain evidence="1">NBRC 1965</strain>
    </source>
</reference>
<protein>
    <submittedName>
        <fullName evidence="1">Unnamed protein product</fullName>
    </submittedName>
</protein>
<gene>
    <name evidence="1" type="ORF">Amon01_000361800</name>
</gene>
<dbReference type="Proteomes" id="UP001165063">
    <property type="component" value="Unassembled WGS sequence"/>
</dbReference>
<comment type="caution">
    <text evidence="1">The sequence shown here is derived from an EMBL/GenBank/DDBJ whole genome shotgun (WGS) entry which is preliminary data.</text>
</comment>
<dbReference type="InterPro" id="IPR024621">
    <property type="entry name" value="Mba1"/>
</dbReference>
<name>A0A9W6YSN3_AMBMO</name>
<organism evidence="1 2">
    <name type="scientific">Ambrosiozyma monospora</name>
    <name type="common">Yeast</name>
    <name type="synonym">Endomycopsis monosporus</name>
    <dbReference type="NCBI Taxonomy" id="43982"/>
    <lineage>
        <taxon>Eukaryota</taxon>
        <taxon>Fungi</taxon>
        <taxon>Dikarya</taxon>
        <taxon>Ascomycota</taxon>
        <taxon>Saccharomycotina</taxon>
        <taxon>Pichiomycetes</taxon>
        <taxon>Pichiales</taxon>
        <taxon>Pichiaceae</taxon>
        <taxon>Ambrosiozyma</taxon>
    </lineage>
</organism>
<dbReference type="Gene3D" id="3.10.450.240">
    <property type="match status" value="1"/>
</dbReference>
<dbReference type="AlphaFoldDB" id="A0A9W6YSN3"/>
<evidence type="ECO:0000313" key="1">
    <source>
        <dbReference type="EMBL" id="GMG28712.1"/>
    </source>
</evidence>
<sequence>MSLRLMTPTTARLTSFVRPASLVQQIRFNSSSVNKGMAKQRPAINKIGVPFQPFVPVRASRRPSLFTSPKLFFINLYKLTALTAFNIYQRWKFGSSMGKNYKPNYIKWNNDVIDVFIKVNTAFSERKIEKVRDLMSDYVYFALGKRQASLPKNVSLGWDLIKFNSKPKLMSFYPFPHDDGSTLLVQVTYRFETKQRLTFKKHGSKEIKEEVKDLVEYLSFNVDPYTEKVILAGSVFESPITRELSAKSMPSQEETINNMIANGDIYRIEPAELEQIQASKK</sequence>
<accession>A0A9W6YSN3</accession>
<proteinExistence type="predicted"/>
<evidence type="ECO:0000313" key="2">
    <source>
        <dbReference type="Proteomes" id="UP001165063"/>
    </source>
</evidence>